<dbReference type="EMBL" id="HG964446">
    <property type="protein sequence ID" value="CDO88621.1"/>
    <property type="molecule type" value="Genomic_DNA"/>
</dbReference>
<dbReference type="eggNOG" id="ENOG5031NSR">
    <property type="taxonomic scope" value="Bacteria"/>
</dbReference>
<evidence type="ECO:0000313" key="1">
    <source>
        <dbReference type="EMBL" id="CDO88621.1"/>
    </source>
</evidence>
<gene>
    <name evidence="1" type="ORF">BN973_02990</name>
</gene>
<dbReference type="HOGENOM" id="CLU_144755_0_0_11"/>
<dbReference type="Proteomes" id="UP000028880">
    <property type="component" value="Unassembled WGS sequence"/>
</dbReference>
<dbReference type="STRING" id="47839.BN973_02990"/>
<organism evidence="1">
    <name type="scientific">Mycobacterium triplex</name>
    <dbReference type="NCBI Taxonomy" id="47839"/>
    <lineage>
        <taxon>Bacteria</taxon>
        <taxon>Bacillati</taxon>
        <taxon>Actinomycetota</taxon>
        <taxon>Actinomycetes</taxon>
        <taxon>Mycobacteriales</taxon>
        <taxon>Mycobacteriaceae</taxon>
        <taxon>Mycobacterium</taxon>
        <taxon>Mycobacterium simiae complex</taxon>
    </lineage>
</organism>
<protein>
    <submittedName>
        <fullName evidence="1">Uncharacterized protein</fullName>
    </submittedName>
</protein>
<sequence length="143" mass="16093">MFKRSSNCLCDITLRPPPAIFSHFQKRTIGQVSNSDDDGYRNIAVNGLRPNELRWALNHNSVHGIAYAFKNPVAVANSNDDPDDERKTYLVRIKRDHLATALGNINEWIVKNPGTAGMHAYGFLRALSREGLGERHAGEEERH</sequence>
<dbReference type="AlphaFoldDB" id="A0A024JY97"/>
<name>A0A024JY97_9MYCO</name>
<accession>A0A024JY97</accession>
<proteinExistence type="predicted"/>
<reference evidence="1" key="2">
    <citation type="submission" date="2014-04" db="EMBL/GenBank/DDBJ databases">
        <authorList>
            <person name="Xu Y.W."/>
            <person name="Yang Q."/>
        </authorList>
    </citation>
    <scope>NUCLEOTIDE SEQUENCE</scope>
    <source>
        <strain evidence="1">DSM 44626</strain>
    </source>
</reference>
<reference evidence="1" key="1">
    <citation type="journal article" date="2014" name="Genome Announc.">
        <title>Draft Genome Sequence of Mycobacterium triplex DSM 44626.</title>
        <authorList>
            <person name="Sassi M."/>
            <person name="Croce O."/>
            <person name="Robert C."/>
            <person name="Raoult D."/>
            <person name="Drancourt M."/>
        </authorList>
    </citation>
    <scope>NUCLEOTIDE SEQUENCE [LARGE SCALE GENOMIC DNA]</scope>
    <source>
        <strain evidence="1">DSM 44626</strain>
    </source>
</reference>